<evidence type="ECO:0000256" key="1">
    <source>
        <dbReference type="ARBA" id="ARBA00004477"/>
    </source>
</evidence>
<comment type="subcellular location">
    <subcellularLocation>
        <location evidence="1">Endoplasmic reticulum membrane</location>
        <topology evidence="1">Multi-pass membrane protein</topology>
    </subcellularLocation>
</comment>
<evidence type="ECO:0000256" key="3">
    <source>
        <dbReference type="ARBA" id="ARBA00022801"/>
    </source>
</evidence>
<feature type="transmembrane region" description="Helical" evidence="8">
    <location>
        <begin position="259"/>
        <end position="280"/>
    </location>
</feature>
<sequence>MQAEILKAIQTISNPFLDYFFIILTMLGSSGFYFIFIPIFYWCIDKRLGLKLGLILIASIYINTVIKEVTKISRPIGYPGIRSIFTQSAGGYSFPSGHAQGSATFWGTLMVHYNKKWLWYLGSLVVILVSFSRMYLGVHWPIDIAGGILIAFLIVVLGELIDSILRENPLKFPLYLKILLSIIVPVIFVCIFPHKDIYEHMGLIAGVLTGYFVDKEKFDFTTHGTFSKQVTKFLIGVAVFFALKEGLKLIMPYENAFNFLRYSLCGVWLSLGAPYTFFLLKLNDKKIA</sequence>
<evidence type="ECO:0000313" key="13">
    <source>
        <dbReference type="Proteomes" id="UP000294886"/>
    </source>
</evidence>
<dbReference type="InterPro" id="IPR000326">
    <property type="entry name" value="PAP2/HPO"/>
</dbReference>
<feature type="transmembrane region" description="Helical" evidence="8">
    <location>
        <begin position="142"/>
        <end position="162"/>
    </location>
</feature>
<feature type="transmembrane region" description="Helical" evidence="8">
    <location>
        <begin position="48"/>
        <end position="66"/>
    </location>
</feature>
<feature type="transmembrane region" description="Helical" evidence="8">
    <location>
        <begin position="117"/>
        <end position="136"/>
    </location>
</feature>
<dbReference type="PANTHER" id="PTHR14969:SF28">
    <property type="entry name" value="DIHYDROSPHINGOSINE 1-PHOSPHATE PHOSPHATASE LCB3-RELATED"/>
    <property type="match status" value="1"/>
</dbReference>
<evidence type="ECO:0000256" key="4">
    <source>
        <dbReference type="ARBA" id="ARBA00022824"/>
    </source>
</evidence>
<reference evidence="10 12" key="1">
    <citation type="journal article" date="2018" name="Nat. Biotechnol.">
        <title>A standardized bacterial taxonomy based on genome phylogeny substantially revises the tree of life.</title>
        <authorList>
            <person name="Parks D.H."/>
            <person name="Chuvochina M."/>
            <person name="Waite D.W."/>
            <person name="Rinke C."/>
            <person name="Skarshewski A."/>
            <person name="Chaumeil P.A."/>
            <person name="Hugenholtz P."/>
        </authorList>
    </citation>
    <scope>NUCLEOTIDE SEQUENCE [LARGE SCALE GENOMIC DNA]</scope>
    <source>
        <strain evidence="10">UBA12544</strain>
    </source>
</reference>
<dbReference type="Gene3D" id="1.20.144.10">
    <property type="entry name" value="Phosphatidic acid phosphatase type 2/haloperoxidase"/>
    <property type="match status" value="1"/>
</dbReference>
<dbReference type="Pfam" id="PF01569">
    <property type="entry name" value="PAP2"/>
    <property type="match status" value="1"/>
</dbReference>
<keyword evidence="5 8" id="KW-1133">Transmembrane helix</keyword>
<comment type="similarity">
    <text evidence="7">Belongs to the type 2 lipid phosphate phosphatase family.</text>
</comment>
<feature type="transmembrane region" description="Helical" evidence="8">
    <location>
        <begin position="174"/>
        <end position="191"/>
    </location>
</feature>
<dbReference type="GO" id="GO:0042392">
    <property type="term" value="F:sphingosine-1-phosphate phosphatase activity"/>
    <property type="evidence" value="ECO:0007669"/>
    <property type="project" value="TreeGrafter"/>
</dbReference>
<evidence type="ECO:0000256" key="8">
    <source>
        <dbReference type="SAM" id="Phobius"/>
    </source>
</evidence>
<evidence type="ECO:0000256" key="5">
    <source>
        <dbReference type="ARBA" id="ARBA00022989"/>
    </source>
</evidence>
<reference evidence="11 13" key="2">
    <citation type="submission" date="2019-03" db="EMBL/GenBank/DDBJ databases">
        <title>Genomic Encyclopedia of Type Strains, Phase IV (KMG-IV): sequencing the most valuable type-strain genomes for metagenomic binning, comparative biology and taxonomic classification.</title>
        <authorList>
            <person name="Goeker M."/>
        </authorList>
    </citation>
    <scope>NUCLEOTIDE SEQUENCE [LARGE SCALE GENOMIC DNA]</scope>
    <source>
        <strain evidence="11 13">DSM 13054</strain>
    </source>
</reference>
<keyword evidence="4" id="KW-0256">Endoplasmic reticulum</keyword>
<dbReference type="PANTHER" id="PTHR14969">
    <property type="entry name" value="SPHINGOSINE-1-PHOSPHATE PHOSPHOHYDROLASE"/>
    <property type="match status" value="1"/>
</dbReference>
<evidence type="ECO:0000256" key="7">
    <source>
        <dbReference type="ARBA" id="ARBA00038324"/>
    </source>
</evidence>
<dbReference type="EMBL" id="DOLB01000052">
    <property type="protein sequence ID" value="HBT48838.1"/>
    <property type="molecule type" value="Genomic_DNA"/>
</dbReference>
<evidence type="ECO:0000256" key="6">
    <source>
        <dbReference type="ARBA" id="ARBA00023136"/>
    </source>
</evidence>
<protein>
    <submittedName>
        <fullName evidence="10 11">Phospholipid phosphatase</fullName>
    </submittedName>
</protein>
<dbReference type="EMBL" id="SLWU01000004">
    <property type="protein sequence ID" value="TCO67965.1"/>
    <property type="molecule type" value="Genomic_DNA"/>
</dbReference>
<dbReference type="AlphaFoldDB" id="A0A117KW93"/>
<dbReference type="Proteomes" id="UP000264445">
    <property type="component" value="Unassembled WGS sequence"/>
</dbReference>
<evidence type="ECO:0000313" key="10">
    <source>
        <dbReference type="EMBL" id="HBT48838.1"/>
    </source>
</evidence>
<accession>A0A117KW93</accession>
<dbReference type="SUPFAM" id="SSF48317">
    <property type="entry name" value="Acid phosphatase/Vanadium-dependent haloperoxidase"/>
    <property type="match status" value="1"/>
</dbReference>
<gene>
    <name evidence="10" type="ORF">DEA61_03070</name>
    <name evidence="11" type="ORF">EV203_10449</name>
</gene>
<keyword evidence="2 8" id="KW-0812">Transmembrane</keyword>
<evidence type="ECO:0000313" key="12">
    <source>
        <dbReference type="Proteomes" id="UP000264445"/>
    </source>
</evidence>
<organism evidence="11 13">
    <name type="scientific">Caldanaerobacter subterraneus</name>
    <dbReference type="NCBI Taxonomy" id="911092"/>
    <lineage>
        <taxon>Bacteria</taxon>
        <taxon>Bacillati</taxon>
        <taxon>Bacillota</taxon>
        <taxon>Clostridia</taxon>
        <taxon>Thermoanaerobacterales</taxon>
        <taxon>Thermoanaerobacteraceae</taxon>
        <taxon>Caldanaerobacter</taxon>
    </lineage>
</organism>
<keyword evidence="3" id="KW-0378">Hydrolase</keyword>
<name>A0A117KW93_9THEO</name>
<dbReference type="CDD" id="cd03393">
    <property type="entry name" value="PAP2_like_3"/>
    <property type="match status" value="1"/>
</dbReference>
<evidence type="ECO:0000313" key="11">
    <source>
        <dbReference type="EMBL" id="TCO67965.1"/>
    </source>
</evidence>
<feature type="transmembrane region" description="Helical" evidence="8">
    <location>
        <begin position="20"/>
        <end position="42"/>
    </location>
</feature>
<comment type="caution">
    <text evidence="11">The sequence shown here is derived from an EMBL/GenBank/DDBJ whole genome shotgun (WGS) entry which is preliminary data.</text>
</comment>
<dbReference type="Proteomes" id="UP000294886">
    <property type="component" value="Unassembled WGS sequence"/>
</dbReference>
<proteinExistence type="inferred from homology"/>
<dbReference type="RefSeq" id="WP_132039059.1">
    <property type="nucleotide sequence ID" value="NZ_DOLB01000052.1"/>
</dbReference>
<keyword evidence="6 8" id="KW-0472">Membrane</keyword>
<feature type="domain" description="Phosphatidic acid phosphatase type 2/haloperoxidase" evidence="9">
    <location>
        <begin position="50"/>
        <end position="159"/>
    </location>
</feature>
<dbReference type="SMART" id="SM00014">
    <property type="entry name" value="acidPPc"/>
    <property type="match status" value="1"/>
</dbReference>
<evidence type="ECO:0000259" key="9">
    <source>
        <dbReference type="SMART" id="SM00014"/>
    </source>
</evidence>
<dbReference type="InterPro" id="IPR036938">
    <property type="entry name" value="PAP2/HPO_sf"/>
</dbReference>
<evidence type="ECO:0000256" key="2">
    <source>
        <dbReference type="ARBA" id="ARBA00022692"/>
    </source>
</evidence>